<dbReference type="SMART" id="SM00028">
    <property type="entry name" value="TPR"/>
    <property type="match status" value="4"/>
</dbReference>
<dbReference type="PANTHER" id="PTHR44858">
    <property type="entry name" value="TETRATRICOPEPTIDE REPEAT PROTEIN 6"/>
    <property type="match status" value="1"/>
</dbReference>
<name>A0AA49JHD8_9BACT</name>
<keyword evidence="7" id="KW-1185">Reference proteome</keyword>
<evidence type="ECO:0000256" key="3">
    <source>
        <dbReference type="PROSITE-ProRule" id="PRU00339"/>
    </source>
</evidence>
<dbReference type="EMBL" id="CP129970">
    <property type="protein sequence ID" value="WKK85048.2"/>
    <property type="molecule type" value="Genomic_DNA"/>
</dbReference>
<dbReference type="GO" id="GO:0009279">
    <property type="term" value="C:cell outer membrane"/>
    <property type="evidence" value="ECO:0007669"/>
    <property type="project" value="TreeGrafter"/>
</dbReference>
<feature type="signal peptide" evidence="4">
    <location>
        <begin position="1"/>
        <end position="23"/>
    </location>
</feature>
<gene>
    <name evidence="5" type="ORF">QYS47_21675</name>
    <name evidence="6" type="ORF">QYS48_23985</name>
</gene>
<dbReference type="InterPro" id="IPR050498">
    <property type="entry name" value="Ycf3"/>
</dbReference>
<keyword evidence="1" id="KW-0677">Repeat</keyword>
<dbReference type="Proteomes" id="UP001244443">
    <property type="component" value="Chromosome"/>
</dbReference>
<reference evidence="5 7" key="1">
    <citation type="submission" date="2023-08" db="EMBL/GenBank/DDBJ databases">
        <title>Comparative genomics and taxonomic characterization of three novel marine species of genus Marivirga.</title>
        <authorList>
            <person name="Muhammad N."/>
            <person name="Kim S.-G."/>
        </authorList>
    </citation>
    <scope>NUCLEOTIDE SEQUENCE</scope>
    <source>
        <strain evidence="6 7">ABR2-2</strain>
        <strain evidence="5">BKB1-2</strain>
    </source>
</reference>
<accession>A0AA49JHD8</accession>
<sequence length="217" mass="25239">MNQLFRVFIIAFITVFSFSFAEAQSKKASEFIENGIKKFENKEYMEAIVSFNEAIKLDENAYQAYYMRGNIKQKFADVHGAMKDYNKAIEANAEFSEAYFERGNIKYLLQDYYGAINDYSKTIEINENNLDAYYKRGQAKQQLEAYQDAINDCTKIIEKDKDNVDAYYLRGVLRIEYGQLSEGCLDLSKAGELGDLKAYEMIRERCNDVKCYPSEFE</sequence>
<evidence type="ECO:0000313" key="5">
    <source>
        <dbReference type="EMBL" id="WKK79861.2"/>
    </source>
</evidence>
<evidence type="ECO:0000256" key="2">
    <source>
        <dbReference type="ARBA" id="ARBA00022803"/>
    </source>
</evidence>
<protein>
    <submittedName>
        <fullName evidence="5">Tetratricopeptide repeat protein</fullName>
    </submittedName>
</protein>
<accession>A0AA49JAW7</accession>
<dbReference type="RefSeq" id="WP_308356226.1">
    <property type="nucleotide sequence ID" value="NZ_CP129968.2"/>
</dbReference>
<dbReference type="PANTHER" id="PTHR44858:SF1">
    <property type="entry name" value="UDP-N-ACETYLGLUCOSAMINE--PEPTIDE N-ACETYLGLUCOSAMINYLTRANSFERASE SPINDLY-RELATED"/>
    <property type="match status" value="1"/>
</dbReference>
<feature type="repeat" description="TPR" evidence="3">
    <location>
        <begin position="96"/>
        <end position="129"/>
    </location>
</feature>
<dbReference type="GO" id="GO:0046813">
    <property type="term" value="P:receptor-mediated virion attachment to host cell"/>
    <property type="evidence" value="ECO:0007669"/>
    <property type="project" value="TreeGrafter"/>
</dbReference>
<keyword evidence="4" id="KW-0732">Signal</keyword>
<feature type="repeat" description="TPR" evidence="3">
    <location>
        <begin position="28"/>
        <end position="61"/>
    </location>
</feature>
<dbReference type="Gene3D" id="1.25.40.10">
    <property type="entry name" value="Tetratricopeptide repeat domain"/>
    <property type="match status" value="2"/>
</dbReference>
<evidence type="ECO:0000313" key="7">
    <source>
        <dbReference type="Proteomes" id="UP001244443"/>
    </source>
</evidence>
<feature type="chain" id="PRO_5044704641" evidence="4">
    <location>
        <begin position="24"/>
        <end position="217"/>
    </location>
</feature>
<evidence type="ECO:0000313" key="6">
    <source>
        <dbReference type="EMBL" id="WKK85048.2"/>
    </source>
</evidence>
<evidence type="ECO:0000256" key="1">
    <source>
        <dbReference type="ARBA" id="ARBA00022737"/>
    </source>
</evidence>
<dbReference type="AlphaFoldDB" id="A0AA49JHD8"/>
<organism evidence="5">
    <name type="scientific">Marivirga arenosa</name>
    <dbReference type="NCBI Taxonomy" id="3059076"/>
    <lineage>
        <taxon>Bacteria</taxon>
        <taxon>Pseudomonadati</taxon>
        <taxon>Bacteroidota</taxon>
        <taxon>Cytophagia</taxon>
        <taxon>Cytophagales</taxon>
        <taxon>Marivirgaceae</taxon>
        <taxon>Marivirga</taxon>
    </lineage>
</organism>
<keyword evidence="2 3" id="KW-0802">TPR repeat</keyword>
<evidence type="ECO:0000256" key="4">
    <source>
        <dbReference type="SAM" id="SignalP"/>
    </source>
</evidence>
<dbReference type="EMBL" id="CP129968">
    <property type="protein sequence ID" value="WKK79861.2"/>
    <property type="molecule type" value="Genomic_DNA"/>
</dbReference>
<proteinExistence type="predicted"/>
<dbReference type="InterPro" id="IPR011990">
    <property type="entry name" value="TPR-like_helical_dom_sf"/>
</dbReference>
<dbReference type="Pfam" id="PF13181">
    <property type="entry name" value="TPR_8"/>
    <property type="match status" value="1"/>
</dbReference>
<dbReference type="SUPFAM" id="SSF48452">
    <property type="entry name" value="TPR-like"/>
    <property type="match status" value="1"/>
</dbReference>
<dbReference type="Pfam" id="PF13414">
    <property type="entry name" value="TPR_11"/>
    <property type="match status" value="1"/>
</dbReference>
<dbReference type="Proteomes" id="UP001232019">
    <property type="component" value="Chromosome"/>
</dbReference>
<dbReference type="KEGG" id="marp:QYS47_21675"/>
<dbReference type="InterPro" id="IPR019734">
    <property type="entry name" value="TPR_rpt"/>
</dbReference>
<dbReference type="PROSITE" id="PS50005">
    <property type="entry name" value="TPR"/>
    <property type="match status" value="2"/>
</dbReference>